<organism evidence="3 4">
    <name type="scientific">Coemansia brasiliensis</name>
    <dbReference type="NCBI Taxonomy" id="2650707"/>
    <lineage>
        <taxon>Eukaryota</taxon>
        <taxon>Fungi</taxon>
        <taxon>Fungi incertae sedis</taxon>
        <taxon>Zoopagomycota</taxon>
        <taxon>Kickxellomycotina</taxon>
        <taxon>Kickxellomycetes</taxon>
        <taxon>Kickxellales</taxon>
        <taxon>Kickxellaceae</taxon>
        <taxon>Coemansia</taxon>
    </lineage>
</organism>
<feature type="coiled-coil region" evidence="1">
    <location>
        <begin position="148"/>
        <end position="186"/>
    </location>
</feature>
<reference evidence="3" key="1">
    <citation type="submission" date="2022-07" db="EMBL/GenBank/DDBJ databases">
        <title>Phylogenomic reconstructions and comparative analyses of Kickxellomycotina fungi.</title>
        <authorList>
            <person name="Reynolds N.K."/>
            <person name="Stajich J.E."/>
            <person name="Barry K."/>
            <person name="Grigoriev I.V."/>
            <person name="Crous P."/>
            <person name="Smith M.E."/>
        </authorList>
    </citation>
    <scope>NUCLEOTIDE SEQUENCE</scope>
    <source>
        <strain evidence="3">NRRL 1566</strain>
    </source>
</reference>
<accession>A0A9W8I2L4</accession>
<evidence type="ECO:0000256" key="1">
    <source>
        <dbReference type="SAM" id="Coils"/>
    </source>
</evidence>
<dbReference type="AlphaFoldDB" id="A0A9W8I2L4"/>
<proteinExistence type="predicted"/>
<dbReference type="Proteomes" id="UP001139887">
    <property type="component" value="Unassembled WGS sequence"/>
</dbReference>
<feature type="non-terminal residue" evidence="3">
    <location>
        <position position="292"/>
    </location>
</feature>
<evidence type="ECO:0000256" key="2">
    <source>
        <dbReference type="SAM" id="MobiDB-lite"/>
    </source>
</evidence>
<dbReference type="OrthoDB" id="496at2759"/>
<keyword evidence="1" id="KW-0175">Coiled coil</keyword>
<gene>
    <name evidence="3" type="ORF">IWW36_006114</name>
</gene>
<feature type="region of interest" description="Disordered" evidence="2">
    <location>
        <begin position="56"/>
        <end position="88"/>
    </location>
</feature>
<evidence type="ECO:0000313" key="4">
    <source>
        <dbReference type="Proteomes" id="UP001139887"/>
    </source>
</evidence>
<sequence length="292" mass="32228">MRRKNAADDPGLDVSDYHEASQGLVVQLVNKVLFRFGSQSLIRRLLNGRSISGDMQTRLLTSGSQQRSSRKGSQRAGKPTASALLASTPSIGESPSLFSGFTAFMEQTNDTKSLSPKAQSDIMPLEISPEKFESMVRDTPAELVADMLATRNEEYGEYLRRLEKARKELVRKLAELDDRILQAVSERKDIAERLESIGQGLQHEQCMRKIDSGQESASMQEHCSSSSLSPDTQVIVEDISDEDSDEAQLYEQDDAHRLRKLAQVYQGHYGAITALSSDNTLGLVASGSLDTQ</sequence>
<dbReference type="EMBL" id="JANBUW010002008">
    <property type="protein sequence ID" value="KAJ2841866.1"/>
    <property type="molecule type" value="Genomic_DNA"/>
</dbReference>
<protein>
    <submittedName>
        <fullName evidence="3">Uncharacterized protein</fullName>
    </submittedName>
</protein>
<comment type="caution">
    <text evidence="3">The sequence shown here is derived from an EMBL/GenBank/DDBJ whole genome shotgun (WGS) entry which is preliminary data.</text>
</comment>
<name>A0A9W8I2L4_9FUNG</name>
<keyword evidence="4" id="KW-1185">Reference proteome</keyword>
<evidence type="ECO:0000313" key="3">
    <source>
        <dbReference type="EMBL" id="KAJ2841866.1"/>
    </source>
</evidence>